<dbReference type="AlphaFoldDB" id="A0A812V905"/>
<dbReference type="OrthoDB" id="10382888at2759"/>
<evidence type="ECO:0000256" key="2">
    <source>
        <dbReference type="SAM" id="SignalP"/>
    </source>
</evidence>
<sequence>AAGKHRSLSIALVLVYVFGLELWCPSVCEDPFETPDQVPIFKHASKKIDSMIGQLLKAAEFRLSCTVAYTGVDKWIKSWPSQPAMLKMKSELPELYDTLTELDVDKPCWTVMCSLSQENSALAREFVFFCERKRRESGYTSLRGLWNNPSAVVMKHAQSRFNKITGHQQGTGKGTFVGSSSQRTRTPRHDRDRGSGHYPAASWQNSQIRPWGRPNGLSCHHDDLDFDFVFDQDRAAGEGEAAGDEAAATPKAAGKASVIMKAKARRRRWGQLLLLLSRSGQLLLLLPRQGQLQSLFRRCLRLRLRLTRVAVADLHFNPPPPPPAFLSLKTRVCWMLSSDDFGVAKQHGGNPTAISGVEADPRTPTSQGEARDSLQAGRGKY</sequence>
<feature type="signal peptide" evidence="2">
    <location>
        <begin position="1"/>
        <end position="28"/>
    </location>
</feature>
<feature type="region of interest" description="Disordered" evidence="1">
    <location>
        <begin position="347"/>
        <end position="381"/>
    </location>
</feature>
<evidence type="ECO:0000313" key="3">
    <source>
        <dbReference type="EMBL" id="CAE7605085.1"/>
    </source>
</evidence>
<feature type="chain" id="PRO_5032946229" evidence="2">
    <location>
        <begin position="29"/>
        <end position="381"/>
    </location>
</feature>
<reference evidence="3" key="1">
    <citation type="submission" date="2021-02" db="EMBL/GenBank/DDBJ databases">
        <authorList>
            <person name="Dougan E. K."/>
            <person name="Rhodes N."/>
            <person name="Thang M."/>
            <person name="Chan C."/>
        </authorList>
    </citation>
    <scope>NUCLEOTIDE SEQUENCE</scope>
</reference>
<organism evidence="3 4">
    <name type="scientific">Symbiodinium necroappetens</name>
    <dbReference type="NCBI Taxonomy" id="1628268"/>
    <lineage>
        <taxon>Eukaryota</taxon>
        <taxon>Sar</taxon>
        <taxon>Alveolata</taxon>
        <taxon>Dinophyceae</taxon>
        <taxon>Suessiales</taxon>
        <taxon>Symbiodiniaceae</taxon>
        <taxon>Symbiodinium</taxon>
    </lineage>
</organism>
<gene>
    <name evidence="3" type="ORF">SNEC2469_LOCUS17291</name>
</gene>
<evidence type="ECO:0000313" key="4">
    <source>
        <dbReference type="Proteomes" id="UP000601435"/>
    </source>
</evidence>
<name>A0A812V905_9DINO</name>
<feature type="non-terminal residue" evidence="3">
    <location>
        <position position="1"/>
    </location>
</feature>
<protein>
    <submittedName>
        <fullName evidence="3">Uncharacterized protein</fullName>
    </submittedName>
</protein>
<keyword evidence="4" id="KW-1185">Reference proteome</keyword>
<evidence type="ECO:0000256" key="1">
    <source>
        <dbReference type="SAM" id="MobiDB-lite"/>
    </source>
</evidence>
<accession>A0A812V905</accession>
<feature type="region of interest" description="Disordered" evidence="1">
    <location>
        <begin position="164"/>
        <end position="209"/>
    </location>
</feature>
<dbReference type="Proteomes" id="UP000601435">
    <property type="component" value="Unassembled WGS sequence"/>
</dbReference>
<dbReference type="EMBL" id="CAJNJA010028536">
    <property type="protein sequence ID" value="CAE7605085.1"/>
    <property type="molecule type" value="Genomic_DNA"/>
</dbReference>
<proteinExistence type="predicted"/>
<keyword evidence="2" id="KW-0732">Signal</keyword>
<comment type="caution">
    <text evidence="3">The sequence shown here is derived from an EMBL/GenBank/DDBJ whole genome shotgun (WGS) entry which is preliminary data.</text>
</comment>